<proteinExistence type="inferred from homology"/>
<evidence type="ECO:0000256" key="9">
    <source>
        <dbReference type="ARBA" id="ARBA00047725"/>
    </source>
</evidence>
<evidence type="ECO:0000256" key="8">
    <source>
        <dbReference type="ARBA" id="ARBA00031282"/>
    </source>
</evidence>
<evidence type="ECO:0000256" key="2">
    <source>
        <dbReference type="ARBA" id="ARBA00004767"/>
    </source>
</evidence>
<evidence type="ECO:0000313" key="13">
    <source>
        <dbReference type="EMBL" id="MBK4735175.1"/>
    </source>
</evidence>
<dbReference type="InterPro" id="IPR026992">
    <property type="entry name" value="DIOX_N"/>
</dbReference>
<gene>
    <name evidence="13" type="ORF">JJB74_11185</name>
</gene>
<dbReference type="Proteomes" id="UP000622890">
    <property type="component" value="Unassembled WGS sequence"/>
</dbReference>
<dbReference type="InterPro" id="IPR005123">
    <property type="entry name" value="Oxoglu/Fe-dep_dioxygenase_dom"/>
</dbReference>
<evidence type="ECO:0000256" key="6">
    <source>
        <dbReference type="ARBA" id="ARBA00022666"/>
    </source>
</evidence>
<dbReference type="GO" id="GO:0009693">
    <property type="term" value="P:ethylene biosynthetic process"/>
    <property type="evidence" value="ECO:0007669"/>
    <property type="project" value="UniProtKB-KW"/>
</dbReference>
<comment type="catalytic activity">
    <reaction evidence="9">
        <text>2-oxoglutarate + O2 + 2 H(+) = ethene + 3 CO2 + H2O</text>
        <dbReference type="Rhea" id="RHEA:31523"/>
        <dbReference type="ChEBI" id="CHEBI:15377"/>
        <dbReference type="ChEBI" id="CHEBI:15378"/>
        <dbReference type="ChEBI" id="CHEBI:15379"/>
        <dbReference type="ChEBI" id="CHEBI:16526"/>
        <dbReference type="ChEBI" id="CHEBI:16810"/>
        <dbReference type="ChEBI" id="CHEBI:18153"/>
        <dbReference type="EC" id="1.13.12.19"/>
    </reaction>
</comment>
<organism evidence="13 14">
    <name type="scientific">Noviherbaspirillum pedocola</name>
    <dbReference type="NCBI Taxonomy" id="2801341"/>
    <lineage>
        <taxon>Bacteria</taxon>
        <taxon>Pseudomonadati</taxon>
        <taxon>Pseudomonadota</taxon>
        <taxon>Betaproteobacteria</taxon>
        <taxon>Burkholderiales</taxon>
        <taxon>Oxalobacteraceae</taxon>
        <taxon>Noviherbaspirillum</taxon>
    </lineage>
</organism>
<sequence>MFHQIPVIDLGADSSAAGRRRIVEALDNACRTAGFFHLAGHGVPAALIERQFEWSARFFALPPEIKMSLHLSRSRSHRGYEAIGDQRLDASMRADLKESYYCGIDYPDTHPFVVRGYTGYGGNQWPDAALPGFRAAMGEYIAVMTALGNRVMALLAEAMRLPSQYFAPLYADPMVALRLLRYPPHPAGADARDIGAGAHTDYGALTLLAQDEHGGLEVQNPDGHWIPVPPRAGAFVVNIGDMVPRWTNNAYRSNPHRVINRNPGGRPRYSLPFFHGPRYDARIRCVPSFLPLSGPPAWPDCTAGEHLLAQYRKTYGKTLEGSLDGRKGSGEAAGALS</sequence>
<dbReference type="Pfam" id="PF14226">
    <property type="entry name" value="DIOX_N"/>
    <property type="match status" value="1"/>
</dbReference>
<dbReference type="Pfam" id="PF03171">
    <property type="entry name" value="2OG-FeII_Oxy"/>
    <property type="match status" value="1"/>
</dbReference>
<accession>A0A934W6J2</accession>
<evidence type="ECO:0000256" key="7">
    <source>
        <dbReference type="ARBA" id="ARBA00031011"/>
    </source>
</evidence>
<evidence type="ECO:0000256" key="1">
    <source>
        <dbReference type="ARBA" id="ARBA00001954"/>
    </source>
</evidence>
<dbReference type="GO" id="GO:0102276">
    <property type="term" value="F:2-oxoglutarate oxygenase/decarboxylase (ethylene-forming) activity"/>
    <property type="evidence" value="ECO:0007669"/>
    <property type="project" value="UniProtKB-EC"/>
</dbReference>
<comment type="caution">
    <text evidence="13">The sequence shown here is derived from an EMBL/GenBank/DDBJ whole genome shotgun (WGS) entry which is preliminary data.</text>
</comment>
<dbReference type="SUPFAM" id="SSF51197">
    <property type="entry name" value="Clavaminate synthase-like"/>
    <property type="match status" value="1"/>
</dbReference>
<name>A0A934W6J2_9BURK</name>
<dbReference type="PROSITE" id="PS51471">
    <property type="entry name" value="FE2OG_OXY"/>
    <property type="match status" value="1"/>
</dbReference>
<evidence type="ECO:0000256" key="4">
    <source>
        <dbReference type="ARBA" id="ARBA00012531"/>
    </source>
</evidence>
<keyword evidence="6" id="KW-0266">Ethylene biosynthesis</keyword>
<keyword evidence="14" id="KW-1185">Reference proteome</keyword>
<comment type="pathway">
    <text evidence="2">Alkene biosynthesis; ethylene biosynthesis via 2-oxoglutarate.</text>
</comment>
<keyword evidence="11" id="KW-0408">Iron</keyword>
<evidence type="ECO:0000256" key="3">
    <source>
        <dbReference type="ARBA" id="ARBA00012293"/>
    </source>
</evidence>
<keyword evidence="11" id="KW-0479">Metal-binding</keyword>
<dbReference type="RefSeq" id="WP_200591959.1">
    <property type="nucleotide sequence ID" value="NZ_JAEPBG010000004.1"/>
</dbReference>
<comment type="similarity">
    <text evidence="11">Belongs to the iron/ascorbate-dependent oxidoreductase family.</text>
</comment>
<reference evidence="13" key="1">
    <citation type="submission" date="2021-01" db="EMBL/GenBank/DDBJ databases">
        <title>Genome sequence of strain Noviherbaspirillum sp. DKR-6.</title>
        <authorList>
            <person name="Chaudhary D.K."/>
        </authorList>
    </citation>
    <scope>NUCLEOTIDE SEQUENCE</scope>
    <source>
        <strain evidence="13">DKR-6</strain>
    </source>
</reference>
<feature type="domain" description="Fe2OG dioxygenase" evidence="12">
    <location>
        <begin position="172"/>
        <end position="277"/>
    </location>
</feature>
<protein>
    <recommendedName>
        <fullName evidence="5">2-oxoglutarate-dependent ethylene/succinate-forming enzyme</fullName>
        <ecNumber evidence="4">1.13.12.19</ecNumber>
        <ecNumber evidence="3">1.14.20.7</ecNumber>
    </recommendedName>
    <alternativeName>
        <fullName evidence="7">2-oxoglutarate dioxygenase (ethylene-forming)</fullName>
    </alternativeName>
    <alternativeName>
        <fullName evidence="8">2-oxoglutarate/L-arginine monooxygenase/decarboxylase (succinate-forming)</fullName>
    </alternativeName>
</protein>
<dbReference type="PANTHER" id="PTHR47990">
    <property type="entry name" value="2-OXOGLUTARATE (2OG) AND FE(II)-DEPENDENT OXYGENASE SUPERFAMILY PROTEIN-RELATED"/>
    <property type="match status" value="1"/>
</dbReference>
<dbReference type="EC" id="1.13.12.19" evidence="4"/>
<dbReference type="EMBL" id="JAEPBG010000004">
    <property type="protein sequence ID" value="MBK4735175.1"/>
    <property type="molecule type" value="Genomic_DNA"/>
</dbReference>
<evidence type="ECO:0000313" key="14">
    <source>
        <dbReference type="Proteomes" id="UP000622890"/>
    </source>
</evidence>
<evidence type="ECO:0000256" key="5">
    <source>
        <dbReference type="ARBA" id="ARBA00019045"/>
    </source>
</evidence>
<dbReference type="InterPro" id="IPR044861">
    <property type="entry name" value="IPNS-like_FE2OG_OXY"/>
</dbReference>
<comment type="catalytic activity">
    <reaction evidence="10">
        <text>L-arginine + 2-oxoglutarate + O2 = guanidine + L-glutamate 5-semialdehyde + succinate + CO2</text>
        <dbReference type="Rhea" id="RHEA:31535"/>
        <dbReference type="ChEBI" id="CHEBI:15379"/>
        <dbReference type="ChEBI" id="CHEBI:16526"/>
        <dbReference type="ChEBI" id="CHEBI:16810"/>
        <dbReference type="ChEBI" id="CHEBI:30031"/>
        <dbReference type="ChEBI" id="CHEBI:30087"/>
        <dbReference type="ChEBI" id="CHEBI:32682"/>
        <dbReference type="ChEBI" id="CHEBI:58066"/>
        <dbReference type="EC" id="1.14.20.7"/>
    </reaction>
</comment>
<comment type="cofactor">
    <cofactor evidence="1">
        <name>Fe(2+)</name>
        <dbReference type="ChEBI" id="CHEBI:29033"/>
    </cofactor>
</comment>
<evidence type="ECO:0000256" key="10">
    <source>
        <dbReference type="ARBA" id="ARBA00049359"/>
    </source>
</evidence>
<dbReference type="PRINTS" id="PR00682">
    <property type="entry name" value="IPNSYNTHASE"/>
</dbReference>
<dbReference type="GO" id="GO:0046872">
    <property type="term" value="F:metal ion binding"/>
    <property type="evidence" value="ECO:0007669"/>
    <property type="project" value="UniProtKB-KW"/>
</dbReference>
<evidence type="ECO:0000259" key="12">
    <source>
        <dbReference type="PROSITE" id="PS51471"/>
    </source>
</evidence>
<dbReference type="AlphaFoldDB" id="A0A934W6J2"/>
<dbReference type="EC" id="1.14.20.7" evidence="3"/>
<dbReference type="Gene3D" id="2.60.120.330">
    <property type="entry name" value="B-lactam Antibiotic, Isopenicillin N Synthase, Chain"/>
    <property type="match status" value="1"/>
</dbReference>
<dbReference type="InterPro" id="IPR027443">
    <property type="entry name" value="IPNS-like_sf"/>
</dbReference>
<evidence type="ECO:0000256" key="11">
    <source>
        <dbReference type="RuleBase" id="RU003682"/>
    </source>
</evidence>
<dbReference type="InterPro" id="IPR050231">
    <property type="entry name" value="Iron_ascorbate_oxido_reductase"/>
</dbReference>
<keyword evidence="11" id="KW-0560">Oxidoreductase</keyword>